<evidence type="ECO:0000256" key="2">
    <source>
        <dbReference type="SAM" id="Phobius"/>
    </source>
</evidence>
<dbReference type="CDD" id="cd10936">
    <property type="entry name" value="CE4_DAC2"/>
    <property type="match status" value="1"/>
</dbReference>
<keyword evidence="2" id="KW-1133">Transmembrane helix</keyword>
<feature type="compositionally biased region" description="Low complexity" evidence="1">
    <location>
        <begin position="109"/>
        <end position="120"/>
    </location>
</feature>
<dbReference type="GO" id="GO:0005975">
    <property type="term" value="P:carbohydrate metabolic process"/>
    <property type="evidence" value="ECO:0007669"/>
    <property type="project" value="InterPro"/>
</dbReference>
<dbReference type="Gene3D" id="3.20.20.370">
    <property type="entry name" value="Glycoside hydrolase/deacetylase"/>
    <property type="match status" value="1"/>
</dbReference>
<dbReference type="OrthoDB" id="9784811at2"/>
<name>A0A062UJF7_9PROT</name>
<sequence>MAYRRDADPSPLRTGIAHAGLSLLVFGVLAASLGVGIHFSGNPAEAGPRQNLALFETGPEETPALKARLKGEAPAAVTAGTIVVADAGENASGDDPSLGVEYADLSAPAADTGSSAPAAAQSDKGGVRINGTMVRPGESYGEVSKVVSLDTAPVKGMTERVNGLNLPRISESGKAPSDVYARPFNNPENKPVIALVVGGLGINATHTRSAIEELPPEVTLSFAPDANNIQYWINKARDSGHEVLIELPMEAYDYGRMKMHPQTLLAGDTGARNLPRIERLLAKGRGYFGVINYQGAKFADDPGAVGPMMKVIRDRGLALVEDASFQESEFDKVAARNQMKYVRANSTIDAKLTAAEIGAELMALETQSKEHGAAMGAGYAFPVTIQTVKEWAEDLNSRGIVLAPVSALTSVIPAEMSEGKRLQTGSLNQAAVNPEG</sequence>
<dbReference type="PANTHER" id="PTHR30105:SF2">
    <property type="entry name" value="DIVERGENT POLYSACCHARIDE DEACETYLASE SUPERFAMILY"/>
    <property type="match status" value="1"/>
</dbReference>
<evidence type="ECO:0000313" key="3">
    <source>
        <dbReference type="EMBL" id="KCZ56245.1"/>
    </source>
</evidence>
<reference evidence="3 4" key="1">
    <citation type="journal article" date="2014" name="Antonie Van Leeuwenhoek">
        <title>Hyphomonas beringensis sp. nov. and Hyphomonas chukchiensis sp. nov., isolated from surface seawater of the Bering Sea and Chukchi Sea.</title>
        <authorList>
            <person name="Li C."/>
            <person name="Lai Q."/>
            <person name="Li G."/>
            <person name="Dong C."/>
            <person name="Wang J."/>
            <person name="Liao Y."/>
            <person name="Shao Z."/>
        </authorList>
    </citation>
    <scope>NUCLEOTIDE SEQUENCE [LARGE SCALE GENOMIC DNA]</scope>
    <source>
        <strain evidence="3 4">25B14_1</strain>
    </source>
</reference>
<dbReference type="InterPro" id="IPR011330">
    <property type="entry name" value="Glyco_hydro/deAcase_b/a-brl"/>
</dbReference>
<dbReference type="Proteomes" id="UP000027037">
    <property type="component" value="Unassembled WGS sequence"/>
</dbReference>
<dbReference type="STRING" id="1280946.HY29_09340"/>
<dbReference type="RefSeq" id="WP_051601088.1">
    <property type="nucleotide sequence ID" value="NZ_AWFF01000025.1"/>
</dbReference>
<evidence type="ECO:0008006" key="5">
    <source>
        <dbReference type="Google" id="ProtNLM"/>
    </source>
</evidence>
<dbReference type="eggNOG" id="COG2861">
    <property type="taxonomic scope" value="Bacteria"/>
</dbReference>
<protein>
    <recommendedName>
        <fullName evidence="5">Divergent polysaccharide deacetylase family protein</fullName>
    </recommendedName>
</protein>
<proteinExistence type="predicted"/>
<feature type="transmembrane region" description="Helical" evidence="2">
    <location>
        <begin position="21"/>
        <end position="41"/>
    </location>
</feature>
<evidence type="ECO:0000313" key="4">
    <source>
        <dbReference type="Proteomes" id="UP000027037"/>
    </source>
</evidence>
<dbReference type="Pfam" id="PF04748">
    <property type="entry name" value="Polysacc_deac_2"/>
    <property type="match status" value="1"/>
</dbReference>
<feature type="region of interest" description="Disordered" evidence="1">
    <location>
        <begin position="109"/>
        <end position="129"/>
    </location>
</feature>
<keyword evidence="2" id="KW-0472">Membrane</keyword>
<evidence type="ECO:0000256" key="1">
    <source>
        <dbReference type="SAM" id="MobiDB-lite"/>
    </source>
</evidence>
<dbReference type="InterPro" id="IPR006837">
    <property type="entry name" value="Divergent_DAC"/>
</dbReference>
<organism evidence="3 4">
    <name type="scientific">Hyphomonas beringensis</name>
    <dbReference type="NCBI Taxonomy" id="1280946"/>
    <lineage>
        <taxon>Bacteria</taxon>
        <taxon>Pseudomonadati</taxon>
        <taxon>Pseudomonadota</taxon>
        <taxon>Alphaproteobacteria</taxon>
        <taxon>Hyphomonadales</taxon>
        <taxon>Hyphomonadaceae</taxon>
        <taxon>Hyphomonas</taxon>
    </lineage>
</organism>
<dbReference type="PANTHER" id="PTHR30105">
    <property type="entry name" value="UNCHARACTERIZED YIBQ-RELATED"/>
    <property type="match status" value="1"/>
</dbReference>
<keyword evidence="4" id="KW-1185">Reference proteome</keyword>
<comment type="caution">
    <text evidence="3">The sequence shown here is derived from an EMBL/GenBank/DDBJ whole genome shotgun (WGS) entry which is preliminary data.</text>
</comment>
<dbReference type="AlphaFoldDB" id="A0A062UJF7"/>
<dbReference type="SUPFAM" id="SSF88713">
    <property type="entry name" value="Glycoside hydrolase/deacetylase"/>
    <property type="match status" value="1"/>
</dbReference>
<dbReference type="PATRIC" id="fig|1280946.3.peg.665"/>
<accession>A0A062UJF7</accession>
<dbReference type="EMBL" id="AWFF01000025">
    <property type="protein sequence ID" value="KCZ56245.1"/>
    <property type="molecule type" value="Genomic_DNA"/>
</dbReference>
<gene>
    <name evidence="3" type="ORF">HY29_09340</name>
</gene>
<keyword evidence="2" id="KW-0812">Transmembrane</keyword>